<dbReference type="Gene3D" id="1.20.5.3600">
    <property type="match status" value="1"/>
</dbReference>
<evidence type="ECO:0000256" key="3">
    <source>
        <dbReference type="ARBA" id="ARBA00023242"/>
    </source>
</evidence>
<keyword evidence="3" id="KW-0539">Nucleus</keyword>
<dbReference type="RefSeq" id="XP_020125283.1">
    <property type="nucleotide sequence ID" value="XM_020280046.1"/>
</dbReference>
<dbReference type="GO" id="GO:0036228">
    <property type="term" value="P:protein localization to nuclear inner membrane"/>
    <property type="evidence" value="ECO:0007669"/>
    <property type="project" value="TreeGrafter"/>
</dbReference>
<dbReference type="GO" id="GO:0006999">
    <property type="term" value="P:nuclear pore organization"/>
    <property type="evidence" value="ECO:0007669"/>
    <property type="project" value="TreeGrafter"/>
</dbReference>
<feature type="compositionally biased region" description="Polar residues" evidence="5">
    <location>
        <begin position="114"/>
        <end position="126"/>
    </location>
</feature>
<gene>
    <name evidence="7" type="ORF">BKCO1_9700018</name>
</gene>
<dbReference type="PANTHER" id="PTHR13000">
    <property type="entry name" value="NUCLEOPORIN P54"/>
    <property type="match status" value="1"/>
</dbReference>
<dbReference type="Gene3D" id="1.20.5.490">
    <property type="entry name" value="Single helix bin"/>
    <property type="match status" value="1"/>
</dbReference>
<feature type="region of interest" description="Disordered" evidence="5">
    <location>
        <begin position="1"/>
        <end position="129"/>
    </location>
</feature>
<dbReference type="InterPro" id="IPR025712">
    <property type="entry name" value="Nup54_alpha-helical_dom"/>
</dbReference>
<dbReference type="Pfam" id="PF13874">
    <property type="entry name" value="Nup54"/>
    <property type="match status" value="1"/>
</dbReference>
<keyword evidence="8" id="KW-1185">Reference proteome</keyword>
<accession>A0A1J9RKH6</accession>
<name>A0A1J9RKH6_9PEZI</name>
<sequence length="398" mass="44300">MSLFGGSTANSNPFGASAFGSSTQNKPSMFGASTQPQPSLGSSLFGSTTNNQQQQQQQQQQQPQQQQNTGFFGASMNKPAASSAFGVQPPTQSTNNNFYGGSTVFGNPLPPAQHPSQLSASTNNVWTPPPPAPLGFLSVKTDQKSIPEQMADLIAKWMPEQRNTVFQHYFYNQVDPQTVPYYVAPADEDAKAWEEALSKKPNEGAIPVLGRGFRAVAGRLETQAKAVEALQARLHEMNNSLTEMLQKHDLEVTVRTTEAKRKHIALTKRCLALATKAQILRNRGYAMDPREEELRKKLMELEKKAFDPMLNGRQEEIWARMSAVRERARTLQEELEKLGKSAGKPEGEQLDEEHVKAIRKVLGDFDKQLAHLREELIRVTKEWKEWQESNKPISGGGR</sequence>
<evidence type="ECO:0000256" key="2">
    <source>
        <dbReference type="ARBA" id="ARBA00022448"/>
    </source>
</evidence>
<dbReference type="PANTHER" id="PTHR13000:SF0">
    <property type="entry name" value="NUCLEOPORIN P54"/>
    <property type="match status" value="1"/>
</dbReference>
<dbReference type="STRING" id="236234.A0A1J9RKH6"/>
<dbReference type="GO" id="GO:0044613">
    <property type="term" value="C:nuclear pore central transport channel"/>
    <property type="evidence" value="ECO:0007669"/>
    <property type="project" value="TreeGrafter"/>
</dbReference>
<reference evidence="7 8" key="1">
    <citation type="submission" date="2016-10" db="EMBL/GenBank/DDBJ databases">
        <title>Proteomics and genomics reveal pathogen-plant mechanisms compatible with a hemibiotrophic lifestyle of Diplodia corticola.</title>
        <authorList>
            <person name="Fernandes I."/>
            <person name="De Jonge R."/>
            <person name="Van De Peer Y."/>
            <person name="Devreese B."/>
            <person name="Alves A."/>
            <person name="Esteves A.C."/>
        </authorList>
    </citation>
    <scope>NUCLEOTIDE SEQUENCE [LARGE SCALE GENOMIC DNA]</scope>
    <source>
        <strain evidence="7 8">CBS 112549</strain>
    </source>
</reference>
<organism evidence="7 8">
    <name type="scientific">Diplodia corticola</name>
    <dbReference type="NCBI Taxonomy" id="236234"/>
    <lineage>
        <taxon>Eukaryota</taxon>
        <taxon>Fungi</taxon>
        <taxon>Dikarya</taxon>
        <taxon>Ascomycota</taxon>
        <taxon>Pezizomycotina</taxon>
        <taxon>Dothideomycetes</taxon>
        <taxon>Dothideomycetes incertae sedis</taxon>
        <taxon>Botryosphaeriales</taxon>
        <taxon>Botryosphaeriaceae</taxon>
        <taxon>Diplodia</taxon>
    </lineage>
</organism>
<dbReference type="GO" id="GO:0017056">
    <property type="term" value="F:structural constituent of nuclear pore"/>
    <property type="evidence" value="ECO:0007669"/>
    <property type="project" value="TreeGrafter"/>
</dbReference>
<dbReference type="GO" id="GO:0006607">
    <property type="term" value="P:NLS-bearing protein import into nucleus"/>
    <property type="evidence" value="ECO:0007669"/>
    <property type="project" value="TreeGrafter"/>
</dbReference>
<feature type="compositionally biased region" description="Low complexity" evidence="5">
    <location>
        <begin position="52"/>
        <end position="67"/>
    </location>
</feature>
<dbReference type="GeneID" id="31020310"/>
<dbReference type="EMBL" id="MNUE01000097">
    <property type="protein sequence ID" value="OJD29023.1"/>
    <property type="molecule type" value="Genomic_DNA"/>
</dbReference>
<feature type="coiled-coil region" evidence="4">
    <location>
        <begin position="220"/>
        <end position="247"/>
    </location>
</feature>
<feature type="compositionally biased region" description="Polar residues" evidence="5">
    <location>
        <begin position="89"/>
        <end position="100"/>
    </location>
</feature>
<evidence type="ECO:0000259" key="6">
    <source>
        <dbReference type="Pfam" id="PF13874"/>
    </source>
</evidence>
<evidence type="ECO:0000256" key="1">
    <source>
        <dbReference type="ARBA" id="ARBA00004123"/>
    </source>
</evidence>
<feature type="compositionally biased region" description="Polar residues" evidence="5">
    <location>
        <begin position="1"/>
        <end position="51"/>
    </location>
</feature>
<comment type="subcellular location">
    <subcellularLocation>
        <location evidence="1">Nucleus</location>
    </subcellularLocation>
</comment>
<evidence type="ECO:0000313" key="8">
    <source>
        <dbReference type="Proteomes" id="UP000183809"/>
    </source>
</evidence>
<proteinExistence type="predicted"/>
<evidence type="ECO:0000256" key="4">
    <source>
        <dbReference type="SAM" id="Coils"/>
    </source>
</evidence>
<dbReference type="AlphaFoldDB" id="A0A1J9RKH6"/>
<comment type="caution">
    <text evidence="7">The sequence shown here is derived from an EMBL/GenBank/DDBJ whole genome shotgun (WGS) entry which is preliminary data.</text>
</comment>
<feature type="domain" description="Nucleoporin Nup54 alpha-helical" evidence="6">
    <location>
        <begin position="185"/>
        <end position="321"/>
    </location>
</feature>
<evidence type="ECO:0000313" key="7">
    <source>
        <dbReference type="EMBL" id="OJD29023.1"/>
    </source>
</evidence>
<dbReference type="InterPro" id="IPR024864">
    <property type="entry name" value="Nup54/Nup57/Nup44"/>
</dbReference>
<dbReference type="OrthoDB" id="6162375at2759"/>
<protein>
    <submittedName>
        <fullName evidence="7">Nucleoporin nup44</fullName>
    </submittedName>
</protein>
<evidence type="ECO:0000256" key="5">
    <source>
        <dbReference type="SAM" id="MobiDB-lite"/>
    </source>
</evidence>
<keyword evidence="4" id="KW-0175">Coiled coil</keyword>
<dbReference type="Proteomes" id="UP000183809">
    <property type="component" value="Unassembled WGS sequence"/>
</dbReference>
<keyword evidence="2" id="KW-0813">Transport</keyword>